<accession>A0A5B9FWM1</accession>
<dbReference type="AlphaFoldDB" id="A0A5B9FWM1"/>
<dbReference type="EMBL" id="CP042831">
    <property type="protein sequence ID" value="QEE50669.1"/>
    <property type="molecule type" value="Genomic_DNA"/>
</dbReference>
<keyword evidence="2" id="KW-1185">Reference proteome</keyword>
<sequence>MSNPIRFKKQEFGHEPKKIKDSLQQVLIVSIPQPNTAYLDMTYVSRSNVGDNLELACKKQNLIIDLRNQFDSRVLLDMAGVLLPKEADFFKSTYADAGRPGLLRIKEGQKNFQRKAWPRPLPTAGRIFTKYL</sequence>
<dbReference type="OrthoDB" id="5379939at2"/>
<dbReference type="Proteomes" id="UP000321222">
    <property type="component" value="Chromosome"/>
</dbReference>
<evidence type="ECO:0000313" key="1">
    <source>
        <dbReference type="EMBL" id="QEE50669.1"/>
    </source>
</evidence>
<dbReference type="RefSeq" id="WP_147584123.1">
    <property type="nucleotide sequence ID" value="NZ_CP042831.1"/>
</dbReference>
<gene>
    <name evidence="1" type="ORF">FUA48_14100</name>
</gene>
<protein>
    <submittedName>
        <fullName evidence="1">Uncharacterized protein</fullName>
    </submittedName>
</protein>
<proteinExistence type="predicted"/>
<reference evidence="1 2" key="1">
    <citation type="submission" date="2019-08" db="EMBL/GenBank/DDBJ databases">
        <title>Flavobacterium alkalisoli sp. nov., isolated from rhizosphere soil of Suaeda salsa.</title>
        <authorList>
            <person name="Sun J.-Q."/>
            <person name="Xu L."/>
        </authorList>
    </citation>
    <scope>NUCLEOTIDE SEQUENCE [LARGE SCALE GENOMIC DNA]</scope>
    <source>
        <strain evidence="1 2">XS-5</strain>
    </source>
</reference>
<name>A0A5B9FWM1_9FLAO</name>
<organism evidence="1 2">
    <name type="scientific">Flavobacterium alkalisoli</name>
    <dbReference type="NCBI Taxonomy" id="2602769"/>
    <lineage>
        <taxon>Bacteria</taxon>
        <taxon>Pseudomonadati</taxon>
        <taxon>Bacteroidota</taxon>
        <taxon>Flavobacteriia</taxon>
        <taxon>Flavobacteriales</taxon>
        <taxon>Flavobacteriaceae</taxon>
        <taxon>Flavobacterium</taxon>
    </lineage>
</organism>
<dbReference type="KEGG" id="fak:FUA48_14100"/>
<evidence type="ECO:0000313" key="2">
    <source>
        <dbReference type="Proteomes" id="UP000321222"/>
    </source>
</evidence>